<reference evidence="1" key="1">
    <citation type="submission" date="2022-06" db="EMBL/GenBank/DDBJ databases">
        <title>WGS of actinobacteria.</title>
        <authorList>
            <person name="Thawai C."/>
        </authorList>
    </citation>
    <scope>NUCLEOTIDE SEQUENCE</scope>
    <source>
        <strain evidence="1">DSM 42010</strain>
    </source>
</reference>
<gene>
    <name evidence="1" type="ORF">NQU54_45520</name>
</gene>
<organism evidence="1 2">
    <name type="scientific">Streptomyces malaysiensis subsp. samsunensis</name>
    <dbReference type="NCBI Taxonomy" id="459658"/>
    <lineage>
        <taxon>Bacteria</taxon>
        <taxon>Bacillati</taxon>
        <taxon>Actinomycetota</taxon>
        <taxon>Actinomycetes</taxon>
        <taxon>Kitasatosporales</taxon>
        <taxon>Streptomycetaceae</taxon>
        <taxon>Streptomyces</taxon>
        <taxon>Streptomyces violaceusniger group</taxon>
    </lineage>
</organism>
<feature type="non-terminal residue" evidence="1">
    <location>
        <position position="1"/>
    </location>
</feature>
<keyword evidence="2" id="KW-1185">Reference proteome</keyword>
<accession>A0A9X2M434</accession>
<evidence type="ECO:0000313" key="1">
    <source>
        <dbReference type="EMBL" id="MCQ8836090.1"/>
    </source>
</evidence>
<name>A0A9X2M434_STRMQ</name>
<dbReference type="RefSeq" id="WP_257636164.1">
    <property type="nucleotide sequence ID" value="NZ_JANIIC010000104.1"/>
</dbReference>
<evidence type="ECO:0000313" key="2">
    <source>
        <dbReference type="Proteomes" id="UP001142400"/>
    </source>
</evidence>
<protein>
    <submittedName>
        <fullName evidence="1">Uncharacterized protein</fullName>
    </submittedName>
</protein>
<dbReference type="AlphaFoldDB" id="A0A9X2M434"/>
<proteinExistence type="predicted"/>
<sequence>TASGGGFMELASGHSINLRSSGTKRQANGICASGTNPGAEFCCVSGEFGLELGFELRIELRGRHALSYGGGLGGTSDSLEPGRICFIFREEK</sequence>
<comment type="caution">
    <text evidence="1">The sequence shown here is derived from an EMBL/GenBank/DDBJ whole genome shotgun (WGS) entry which is preliminary data.</text>
</comment>
<dbReference type="Proteomes" id="UP001142400">
    <property type="component" value="Unassembled WGS sequence"/>
</dbReference>
<dbReference type="EMBL" id="JANIIC010000104">
    <property type="protein sequence ID" value="MCQ8836090.1"/>
    <property type="molecule type" value="Genomic_DNA"/>
</dbReference>